<name>V7HWF1_9LACO</name>
<dbReference type="EMBL" id="AWWH01000066">
    <property type="protein sequence ID" value="ETA74579.1"/>
    <property type="molecule type" value="Genomic_DNA"/>
</dbReference>
<protein>
    <submittedName>
        <fullName evidence="1">Dystrophin</fullName>
    </submittedName>
</protein>
<accession>V7HWF1</accession>
<gene>
    <name evidence="1" type="ORF">LEQ_0444</name>
</gene>
<keyword evidence="2" id="KW-1185">Reference proteome</keyword>
<dbReference type="Proteomes" id="UP000018559">
    <property type="component" value="Unassembled WGS sequence"/>
</dbReference>
<evidence type="ECO:0000313" key="1">
    <source>
        <dbReference type="EMBL" id="ETA74579.1"/>
    </source>
</evidence>
<reference evidence="1 2" key="1">
    <citation type="journal article" date="2014" name="Genome Announc.">
        <title>The Genome of the Predominant Equine Lactobacillus Species, Lactobacillus equi, Is Reflective of Its Lifestyle Adaptations to an Herbivorous Host.</title>
        <authorList>
            <person name="O'Donnell M.M."/>
            <person name="Harris H.M."/>
            <person name="O'Toole P.W."/>
            <person name="Ross R.P."/>
        </authorList>
    </citation>
    <scope>NUCLEOTIDE SEQUENCE [LARGE SCALE GENOMIC DNA]</scope>
    <source>
        <strain evidence="1 2">DPC 6820</strain>
    </source>
</reference>
<comment type="caution">
    <text evidence="1">The sequence shown here is derived from an EMBL/GenBank/DDBJ whole genome shotgun (WGS) entry which is preliminary data.</text>
</comment>
<evidence type="ECO:0000313" key="2">
    <source>
        <dbReference type="Proteomes" id="UP000018559"/>
    </source>
</evidence>
<dbReference type="PATRIC" id="fig|1392007.3.peg.608"/>
<dbReference type="AlphaFoldDB" id="V7HWF1"/>
<sequence>MLLGIVHSSTFLFMKGGQDVRESKTDLVNNLYKIFCDNLDEYLMQKDKSFSAYDTNAYHWLSITSNELIDYISIIKRFKLDRMLKKEHPLGIKPHQGLLLRISEIDDEITYIAPLSPLGVCLAYPRDEQDEVNMKMKNYFIDWVKEEKKQEFDNAIKNYWDNIFGINDLDINISYIANKNQLTFSVSTHLKNKKNLRKYYWKISQNLYKGDGLSQAYVNKRKQRVVLTLSIFDEIYIP</sequence>
<organism evidence="1 2">
    <name type="scientific">Ligilactobacillus equi DPC 6820</name>
    <dbReference type="NCBI Taxonomy" id="1392007"/>
    <lineage>
        <taxon>Bacteria</taxon>
        <taxon>Bacillati</taxon>
        <taxon>Bacillota</taxon>
        <taxon>Bacilli</taxon>
        <taxon>Lactobacillales</taxon>
        <taxon>Lactobacillaceae</taxon>
        <taxon>Ligilactobacillus</taxon>
    </lineage>
</organism>
<proteinExistence type="predicted"/>